<sequence>MGAPQPEPEEGIEDALAGAGACCAGAGGRGAGGLGGSALGPGARAARRRGALAGGGSTSRHGPQGSRRPADDGLSAGRGVA</sequence>
<protein>
    <submittedName>
        <fullName evidence="2">Uncharacterized protein</fullName>
    </submittedName>
</protein>
<dbReference type="EMBL" id="ANHZ02000008">
    <property type="protein sequence ID" value="EME36830.1"/>
    <property type="molecule type" value="Genomic_DNA"/>
</dbReference>
<evidence type="ECO:0000313" key="2">
    <source>
        <dbReference type="EMBL" id="EME36830.1"/>
    </source>
</evidence>
<dbReference type="Proteomes" id="UP000009877">
    <property type="component" value="Unassembled WGS sequence"/>
</dbReference>
<dbReference type="AlphaFoldDB" id="M2YE54"/>
<name>M2YE54_9MICC</name>
<reference evidence="2 3" key="1">
    <citation type="journal article" date="2014" name="Genome Announc.">
        <title>Draft Genome Sequence of Kocuria palustris PEL.</title>
        <authorList>
            <person name="Sharma G."/>
            <person name="Khatri I."/>
            <person name="Subramanian S."/>
        </authorList>
    </citation>
    <scope>NUCLEOTIDE SEQUENCE [LARGE SCALE GENOMIC DNA]</scope>
    <source>
        <strain evidence="2 3">PEL</strain>
    </source>
</reference>
<evidence type="ECO:0000313" key="3">
    <source>
        <dbReference type="Proteomes" id="UP000009877"/>
    </source>
</evidence>
<organism evidence="2 3">
    <name type="scientific">Kocuria palustris PEL</name>
    <dbReference type="NCBI Taxonomy" id="1236550"/>
    <lineage>
        <taxon>Bacteria</taxon>
        <taxon>Bacillati</taxon>
        <taxon>Actinomycetota</taxon>
        <taxon>Actinomycetes</taxon>
        <taxon>Micrococcales</taxon>
        <taxon>Micrococcaceae</taxon>
        <taxon>Kocuria</taxon>
    </lineage>
</organism>
<accession>M2YE54</accession>
<evidence type="ECO:0000256" key="1">
    <source>
        <dbReference type="SAM" id="MobiDB-lite"/>
    </source>
</evidence>
<gene>
    <name evidence="2" type="ORF">C884_02437</name>
</gene>
<comment type="caution">
    <text evidence="2">The sequence shown here is derived from an EMBL/GenBank/DDBJ whole genome shotgun (WGS) entry which is preliminary data.</text>
</comment>
<proteinExistence type="predicted"/>
<feature type="region of interest" description="Disordered" evidence="1">
    <location>
        <begin position="33"/>
        <end position="81"/>
    </location>
</feature>
<keyword evidence="3" id="KW-1185">Reference proteome</keyword>